<protein>
    <recommendedName>
        <fullName evidence="12">tRNA-dihydrouridine synthase</fullName>
        <ecNumber evidence="12">1.3.1.-</ecNumber>
    </recommendedName>
</protein>
<proteinExistence type="inferred from homology"/>
<evidence type="ECO:0000313" key="17">
    <source>
        <dbReference type="Proteomes" id="UP001286174"/>
    </source>
</evidence>
<keyword evidence="8" id="KW-0694">RNA-binding</keyword>
<comment type="function">
    <text evidence="2 12">Catalyzes the synthesis of 5,6-dihydrouridine (D), a modified base found in the D-loop of most tRNAs, via the reduction of the C5-C6 double bond in target uridines.</text>
</comment>
<evidence type="ECO:0000256" key="11">
    <source>
        <dbReference type="ARBA" id="ARBA00048802"/>
    </source>
</evidence>
<dbReference type="Gene3D" id="1.10.1200.80">
    <property type="entry name" value="Putative flavin oxidoreducatase, domain 2"/>
    <property type="match status" value="1"/>
</dbReference>
<keyword evidence="7" id="KW-0521">NADP</keyword>
<dbReference type="EMBL" id="JALBUR010000019">
    <property type="protein sequence ID" value="MDX8420025.1"/>
    <property type="molecule type" value="Genomic_DNA"/>
</dbReference>
<keyword evidence="17" id="KW-1185">Reference proteome</keyword>
<comment type="cofactor">
    <cofactor evidence="1 12 14">
        <name>FMN</name>
        <dbReference type="ChEBI" id="CHEBI:58210"/>
    </cofactor>
</comment>
<dbReference type="Gene3D" id="3.20.20.70">
    <property type="entry name" value="Aldolase class I"/>
    <property type="match status" value="1"/>
</dbReference>
<organism evidence="16 17">
    <name type="scientific">Grylomicrobium aquisgranensis</name>
    <dbReference type="NCBI Taxonomy" id="2926318"/>
    <lineage>
        <taxon>Bacteria</taxon>
        <taxon>Bacillati</taxon>
        <taxon>Bacillota</taxon>
        <taxon>Erysipelotrichia</taxon>
        <taxon>Erysipelotrichales</taxon>
        <taxon>Erysipelotrichaceae</taxon>
        <taxon>Grylomicrobium</taxon>
    </lineage>
</organism>
<evidence type="ECO:0000313" key="16">
    <source>
        <dbReference type="EMBL" id="MDX8420025.1"/>
    </source>
</evidence>
<keyword evidence="4 12" id="KW-0285">Flavoprotein</keyword>
<feature type="binding site" evidence="14">
    <location>
        <position position="141"/>
    </location>
    <ligand>
        <name>FMN</name>
        <dbReference type="ChEBI" id="CHEBI:58210"/>
    </ligand>
</feature>
<keyword evidence="5 12" id="KW-0288">FMN</keyword>
<accession>A0AB35U533</accession>
<evidence type="ECO:0000256" key="9">
    <source>
        <dbReference type="ARBA" id="ARBA00023002"/>
    </source>
</evidence>
<dbReference type="Pfam" id="PF01207">
    <property type="entry name" value="Dus"/>
    <property type="match status" value="1"/>
</dbReference>
<dbReference type="InterPro" id="IPR018517">
    <property type="entry name" value="tRNA_hU_synthase_CS"/>
</dbReference>
<dbReference type="PANTHER" id="PTHR45846">
    <property type="entry name" value="TRNA-DIHYDROURIDINE(47) SYNTHASE [NAD(P)(+)]-LIKE"/>
    <property type="match status" value="1"/>
</dbReference>
<evidence type="ECO:0000256" key="6">
    <source>
        <dbReference type="ARBA" id="ARBA00022694"/>
    </source>
</evidence>
<feature type="binding site" evidence="14">
    <location>
        <position position="71"/>
    </location>
    <ligand>
        <name>FMN</name>
        <dbReference type="ChEBI" id="CHEBI:58210"/>
    </ligand>
</feature>
<feature type="binding site" evidence="14">
    <location>
        <begin position="226"/>
        <end position="227"/>
    </location>
    <ligand>
        <name>FMN</name>
        <dbReference type="ChEBI" id="CHEBI:58210"/>
    </ligand>
</feature>
<dbReference type="GO" id="GO:0017150">
    <property type="term" value="F:tRNA dihydrouridine synthase activity"/>
    <property type="evidence" value="ECO:0007669"/>
    <property type="project" value="InterPro"/>
</dbReference>
<dbReference type="EC" id="1.3.1.-" evidence="12"/>
<evidence type="ECO:0000259" key="15">
    <source>
        <dbReference type="Pfam" id="PF01207"/>
    </source>
</evidence>
<evidence type="ECO:0000256" key="3">
    <source>
        <dbReference type="ARBA" id="ARBA00022555"/>
    </source>
</evidence>
<dbReference type="PIRSF" id="PIRSF006621">
    <property type="entry name" value="Dus"/>
    <property type="match status" value="1"/>
</dbReference>
<evidence type="ECO:0000256" key="7">
    <source>
        <dbReference type="ARBA" id="ARBA00022857"/>
    </source>
</evidence>
<sequence length="327" mass="36422">MWNIGSVRISNPFVAAPLAGISNPVYRQLSHDFGAGLVVSEMISDKALHYHNAKTFDMCRTSSHEHPVSLQLFGSDPDTMGEAARYLSDHTDCDIIDINMGCPVHKVLKSHAGSWLMQDEDLAAAIVKAVKNNTDRPVTAKIRAGYDASHINCASFARRLEEAGLDAVAVHGRTRSQMYQGSVNLEWIRMVKEAVSIPVIGNGDIKSVSDADRMRRETGCDAVMIGRGLLGRPYFLQELLAHEEGRPYTEPSYEERLSLCRTYAENLCDLEGEHDGMHMMRGMAPWFLTGMPYAASYKAKMSSLENLHDLEVILSDYRKKLEEGEEL</sequence>
<keyword evidence="6 12" id="KW-0819">tRNA processing</keyword>
<comment type="caution">
    <text evidence="16">The sequence shown here is derived from an EMBL/GenBank/DDBJ whole genome shotgun (WGS) entry which is preliminary data.</text>
</comment>
<dbReference type="NCBIfam" id="TIGR00737">
    <property type="entry name" value="nifR3_yhdG"/>
    <property type="match status" value="1"/>
</dbReference>
<evidence type="ECO:0000256" key="2">
    <source>
        <dbReference type="ARBA" id="ARBA00002790"/>
    </source>
</evidence>
<dbReference type="InterPro" id="IPR024036">
    <property type="entry name" value="tRNA-dHydroUridine_Synthase_C"/>
</dbReference>
<dbReference type="GO" id="GO:0050660">
    <property type="term" value="F:flavin adenine dinucleotide binding"/>
    <property type="evidence" value="ECO:0007669"/>
    <property type="project" value="InterPro"/>
</dbReference>
<evidence type="ECO:0000256" key="8">
    <source>
        <dbReference type="ARBA" id="ARBA00022884"/>
    </source>
</evidence>
<dbReference type="RefSeq" id="WP_370596266.1">
    <property type="nucleotide sequence ID" value="NZ_JALBUR010000019.1"/>
</dbReference>
<evidence type="ECO:0000256" key="4">
    <source>
        <dbReference type="ARBA" id="ARBA00022630"/>
    </source>
</evidence>
<comment type="catalytic activity">
    <reaction evidence="10">
        <text>a 5,6-dihydrouridine in tRNA + NADP(+) = a uridine in tRNA + NADPH + H(+)</text>
        <dbReference type="Rhea" id="RHEA:23624"/>
        <dbReference type="Rhea" id="RHEA-COMP:13339"/>
        <dbReference type="Rhea" id="RHEA-COMP:13887"/>
        <dbReference type="ChEBI" id="CHEBI:15378"/>
        <dbReference type="ChEBI" id="CHEBI:57783"/>
        <dbReference type="ChEBI" id="CHEBI:58349"/>
        <dbReference type="ChEBI" id="CHEBI:65315"/>
        <dbReference type="ChEBI" id="CHEBI:74443"/>
    </reaction>
</comment>
<evidence type="ECO:0000256" key="1">
    <source>
        <dbReference type="ARBA" id="ARBA00001917"/>
    </source>
</evidence>
<dbReference type="InterPro" id="IPR001269">
    <property type="entry name" value="DUS_fam"/>
</dbReference>
<evidence type="ECO:0000256" key="14">
    <source>
        <dbReference type="PIRSR" id="PIRSR006621-2"/>
    </source>
</evidence>
<dbReference type="PROSITE" id="PS01136">
    <property type="entry name" value="UPF0034"/>
    <property type="match status" value="1"/>
</dbReference>
<gene>
    <name evidence="16" type="primary">dusB</name>
    <name evidence="16" type="ORF">MOZ60_07940</name>
</gene>
<name>A0AB35U533_9FIRM</name>
<comment type="similarity">
    <text evidence="12">Belongs to the dus family.</text>
</comment>
<dbReference type="CDD" id="cd02801">
    <property type="entry name" value="DUS_like_FMN"/>
    <property type="match status" value="1"/>
</dbReference>
<dbReference type="InterPro" id="IPR013785">
    <property type="entry name" value="Aldolase_TIM"/>
</dbReference>
<comment type="catalytic activity">
    <reaction evidence="11">
        <text>a 5,6-dihydrouridine in tRNA + NAD(+) = a uridine in tRNA + NADH + H(+)</text>
        <dbReference type="Rhea" id="RHEA:54452"/>
        <dbReference type="Rhea" id="RHEA-COMP:13339"/>
        <dbReference type="Rhea" id="RHEA-COMP:13887"/>
        <dbReference type="ChEBI" id="CHEBI:15378"/>
        <dbReference type="ChEBI" id="CHEBI:57540"/>
        <dbReference type="ChEBI" id="CHEBI:57945"/>
        <dbReference type="ChEBI" id="CHEBI:65315"/>
        <dbReference type="ChEBI" id="CHEBI:74443"/>
    </reaction>
</comment>
<keyword evidence="9 12" id="KW-0560">Oxidoreductase</keyword>
<dbReference type="AlphaFoldDB" id="A0AB35U533"/>
<evidence type="ECO:0000256" key="12">
    <source>
        <dbReference type="PIRNR" id="PIRNR006621"/>
    </source>
</evidence>
<dbReference type="SUPFAM" id="SSF51395">
    <property type="entry name" value="FMN-linked oxidoreductases"/>
    <property type="match status" value="1"/>
</dbReference>
<keyword evidence="3" id="KW-0820">tRNA-binding</keyword>
<feature type="domain" description="DUS-like FMN-binding" evidence="15">
    <location>
        <begin position="15"/>
        <end position="309"/>
    </location>
</feature>
<evidence type="ECO:0000256" key="5">
    <source>
        <dbReference type="ARBA" id="ARBA00022643"/>
    </source>
</evidence>
<reference evidence="16 17" key="1">
    <citation type="submission" date="2022-03" db="EMBL/GenBank/DDBJ databases">
        <title>Novel taxa within the pig intestine.</title>
        <authorList>
            <person name="Wylensek D."/>
            <person name="Bishof K."/>
            <person name="Afrizal A."/>
            <person name="Clavel T."/>
        </authorList>
    </citation>
    <scope>NUCLEOTIDE SEQUENCE [LARGE SCALE GENOMIC DNA]</scope>
    <source>
        <strain evidence="16 17">CLA-KB-P133</strain>
    </source>
</reference>
<evidence type="ECO:0000256" key="13">
    <source>
        <dbReference type="PIRSR" id="PIRSR006621-1"/>
    </source>
</evidence>
<dbReference type="InterPro" id="IPR004652">
    <property type="entry name" value="DusB-like"/>
</dbReference>
<keyword evidence="14" id="KW-0547">Nucleotide-binding</keyword>
<evidence type="ECO:0000256" key="10">
    <source>
        <dbReference type="ARBA" id="ARBA00048205"/>
    </source>
</evidence>
<dbReference type="Proteomes" id="UP001286174">
    <property type="component" value="Unassembled WGS sequence"/>
</dbReference>
<dbReference type="InterPro" id="IPR035587">
    <property type="entry name" value="DUS-like_FMN-bd"/>
</dbReference>
<dbReference type="GO" id="GO:0000049">
    <property type="term" value="F:tRNA binding"/>
    <property type="evidence" value="ECO:0007669"/>
    <property type="project" value="UniProtKB-KW"/>
</dbReference>
<dbReference type="PANTHER" id="PTHR45846:SF1">
    <property type="entry name" value="TRNA-DIHYDROURIDINE(47) SYNTHASE [NAD(P)(+)]-LIKE"/>
    <property type="match status" value="1"/>
</dbReference>
<feature type="active site" description="Proton donor" evidence="13">
    <location>
        <position position="102"/>
    </location>
</feature>
<feature type="binding site" evidence="14">
    <location>
        <position position="171"/>
    </location>
    <ligand>
        <name>FMN</name>
        <dbReference type="ChEBI" id="CHEBI:58210"/>
    </ligand>
</feature>